<feature type="domain" description="Poly(A) RNA polymerase mitochondrial-like central palm" evidence="2">
    <location>
        <begin position="512"/>
        <end position="642"/>
    </location>
</feature>
<dbReference type="RefSeq" id="XP_027615207.1">
    <property type="nucleotide sequence ID" value="XM_027759406.1"/>
</dbReference>
<reference evidence="3 4" key="1">
    <citation type="journal article" date="2018" name="Sci. Rep.">
        <title>Genome sequence of the cauliflower mushroom Sparassis crispa (Hanabiratake) and its association with beneficial usage.</title>
        <authorList>
            <person name="Kiyama R."/>
            <person name="Furutani Y."/>
            <person name="Kawaguchi K."/>
            <person name="Nakanishi T."/>
        </authorList>
    </citation>
    <scope>NUCLEOTIDE SEQUENCE [LARGE SCALE GENOMIC DNA]</scope>
</reference>
<dbReference type="STRING" id="139825.A0A401GRE6"/>
<feature type="region of interest" description="Disordered" evidence="1">
    <location>
        <begin position="772"/>
        <end position="793"/>
    </location>
</feature>
<dbReference type="OrthoDB" id="2274644at2759"/>
<dbReference type="Gene3D" id="1.10.1410.10">
    <property type="match status" value="2"/>
</dbReference>
<accession>A0A401GRE6</accession>
<dbReference type="GO" id="GO:0031123">
    <property type="term" value="P:RNA 3'-end processing"/>
    <property type="evidence" value="ECO:0007669"/>
    <property type="project" value="TreeGrafter"/>
</dbReference>
<gene>
    <name evidence="3" type="ORF">SCP_0602720</name>
</gene>
<sequence length="946" mass="107453">MRRVRCFSSTCRSTTQQLYTPYVRPLNSEQKKAIHKECLKLNPIYHPHFNRDVEDVLPLLETIMRRHYGRDIEIMDVSIRRYAMDLHTAPIEIALVDPGRGQGFKNEKVDVLPEVYDPVDVAKTLSKAGFQGIFRGESLVWQDFTNTKKLDHKRPPMKHLISWPQYRPKRMKELVYPATLEVTSPQPFNITLPHPTLLPLMRLLRAYCKESTSIFDLVSIVCHWARSWRLDDFTPVCLTLMVIHCLQCRTRLLNLQKSSTPKVENPPIVLSEDGSFSIPRSGIEEDGYAWIPGEYLREDTTPEARSTSWQRSLFRISLEFGNVALPPLKNNWAGENKLPSLMYKFFSFWVYDGTGAPRCLPDVQSVRDGRPLERPDPVIRPYGWVEPKAFENNKGIITPEYSPTRWWYHALVVQDPFVFTHNHAQTVTQASFREFEARCWHAKEILRRGHRFEHIFGPYRAPAAYTEGKFYDPPDVGPRRRTDLPDLGKRMHHTSSVLHSESRLGLKLADVPPDVIRQREKTRRRVNELIKSKFGKEYSVVPFGSTCYGTDSAKSDLDFVILDPQRPAGLSPHISTNKLPRIYNIRLLHRIFHSAGFRNVSSIPTASVPIVKFIDPETNISCDINVNDRLGITNTALIQCYCELAPPLRLVLFAIKQWAKHLRLNSPADGSFSSYAFANMTIGLFQRWGLLPNLQDSFRDTTVRSSRDGVWFRSKIQTVCCDVRYSLAEDWMPGSSITADQALQDWFHYWGHEHDYQNHVLSIRDGGLAARRNPDPPVLGPTDPVLSLSDGDEPDNSVVSNALPPFADEFKSWTGPLCIADPFIITKNLASNVSWNNLLLFQAECRRAAAMISKGCTFEELVGKRKPQDKPPKHLSKPTPTTRISDTSSSSTGGSPESDPILATLSQSIQRNINLKSSRRRPAQKPGPAGTDRALPPSTGATLKSG</sequence>
<protein>
    <recommendedName>
        <fullName evidence="2">Poly(A) RNA polymerase mitochondrial-like central palm domain-containing protein</fullName>
    </recommendedName>
</protein>
<organism evidence="3 4">
    <name type="scientific">Sparassis crispa</name>
    <dbReference type="NCBI Taxonomy" id="139825"/>
    <lineage>
        <taxon>Eukaryota</taxon>
        <taxon>Fungi</taxon>
        <taxon>Dikarya</taxon>
        <taxon>Basidiomycota</taxon>
        <taxon>Agaricomycotina</taxon>
        <taxon>Agaricomycetes</taxon>
        <taxon>Polyporales</taxon>
        <taxon>Sparassidaceae</taxon>
        <taxon>Sparassis</taxon>
    </lineage>
</organism>
<evidence type="ECO:0000259" key="2">
    <source>
        <dbReference type="Pfam" id="PF22600"/>
    </source>
</evidence>
<dbReference type="Proteomes" id="UP000287166">
    <property type="component" value="Unassembled WGS sequence"/>
</dbReference>
<feature type="region of interest" description="Disordered" evidence="1">
    <location>
        <begin position="863"/>
        <end position="946"/>
    </location>
</feature>
<feature type="compositionally biased region" description="Polar residues" evidence="1">
    <location>
        <begin position="904"/>
        <end position="916"/>
    </location>
</feature>
<comment type="caution">
    <text evidence="3">The sequence shown here is derived from an EMBL/GenBank/DDBJ whole genome shotgun (WGS) entry which is preliminary data.</text>
</comment>
<dbReference type="Gene3D" id="3.30.460.10">
    <property type="entry name" value="Beta Polymerase, domain 2"/>
    <property type="match status" value="1"/>
</dbReference>
<dbReference type="GO" id="GO:1990817">
    <property type="term" value="F:poly(A) RNA polymerase activity"/>
    <property type="evidence" value="ECO:0007669"/>
    <property type="project" value="UniProtKB-EC"/>
</dbReference>
<feature type="compositionally biased region" description="Basic and acidic residues" evidence="1">
    <location>
        <begin position="863"/>
        <end position="872"/>
    </location>
</feature>
<dbReference type="InParanoid" id="A0A401GRE6"/>
<keyword evidence="4" id="KW-1185">Reference proteome</keyword>
<dbReference type="GeneID" id="38781211"/>
<evidence type="ECO:0000313" key="4">
    <source>
        <dbReference type="Proteomes" id="UP000287166"/>
    </source>
</evidence>
<dbReference type="GO" id="GO:0046872">
    <property type="term" value="F:metal ion binding"/>
    <property type="evidence" value="ECO:0007669"/>
    <property type="project" value="UniProtKB-KW"/>
</dbReference>
<dbReference type="SUPFAM" id="SSF81301">
    <property type="entry name" value="Nucleotidyltransferase"/>
    <property type="match status" value="1"/>
</dbReference>
<dbReference type="GO" id="GO:0005737">
    <property type="term" value="C:cytoplasm"/>
    <property type="evidence" value="ECO:0007669"/>
    <property type="project" value="UniProtKB-SubCell"/>
</dbReference>
<dbReference type="InterPro" id="IPR043519">
    <property type="entry name" value="NT_sf"/>
</dbReference>
<dbReference type="InterPro" id="IPR054708">
    <property type="entry name" value="MTPAP-like_central"/>
</dbReference>
<dbReference type="SUPFAM" id="SSF81631">
    <property type="entry name" value="PAP/OAS1 substrate-binding domain"/>
    <property type="match status" value="2"/>
</dbReference>
<dbReference type="EMBL" id="BFAD01000006">
    <property type="protein sequence ID" value="GBE84294.1"/>
    <property type="molecule type" value="Genomic_DNA"/>
</dbReference>
<proteinExistence type="predicted"/>
<dbReference type="CDD" id="cd05402">
    <property type="entry name" value="NT_PAP_TUTase"/>
    <property type="match status" value="1"/>
</dbReference>
<dbReference type="GO" id="GO:0010605">
    <property type="term" value="P:negative regulation of macromolecule metabolic process"/>
    <property type="evidence" value="ECO:0007669"/>
    <property type="project" value="UniProtKB-ARBA"/>
</dbReference>
<dbReference type="Pfam" id="PF22600">
    <property type="entry name" value="MTPAP-like_central"/>
    <property type="match status" value="1"/>
</dbReference>
<evidence type="ECO:0000256" key="1">
    <source>
        <dbReference type="SAM" id="MobiDB-lite"/>
    </source>
</evidence>
<dbReference type="PANTHER" id="PTHR12271:SF40">
    <property type="entry name" value="POLY(A) RNA POLYMERASE GLD2"/>
    <property type="match status" value="1"/>
</dbReference>
<name>A0A401GRE6_9APHY</name>
<feature type="compositionally biased region" description="Low complexity" evidence="1">
    <location>
        <begin position="878"/>
        <end position="900"/>
    </location>
</feature>
<dbReference type="PANTHER" id="PTHR12271">
    <property type="entry name" value="POLY A POLYMERASE CID PAP -RELATED"/>
    <property type="match status" value="1"/>
</dbReference>
<evidence type="ECO:0000313" key="3">
    <source>
        <dbReference type="EMBL" id="GBE84294.1"/>
    </source>
</evidence>
<dbReference type="AlphaFoldDB" id="A0A401GRE6"/>